<dbReference type="InterPro" id="IPR011531">
    <property type="entry name" value="HCO3_transpt-like_TM_dom"/>
</dbReference>
<feature type="transmembrane region" description="Helical" evidence="9">
    <location>
        <begin position="421"/>
        <end position="440"/>
    </location>
</feature>
<dbReference type="AlphaFoldDB" id="A0A812D619"/>
<dbReference type="InterPro" id="IPR003024">
    <property type="entry name" value="Na/HCO3_transpt"/>
</dbReference>
<keyword evidence="7" id="KW-0406">Ion transport</keyword>
<evidence type="ECO:0000313" key="12">
    <source>
        <dbReference type="EMBL" id="CAE1294774.1"/>
    </source>
</evidence>
<accession>A0A812D619</accession>
<proteinExistence type="inferred from homology"/>
<dbReference type="GO" id="GO:0016323">
    <property type="term" value="C:basolateral plasma membrane"/>
    <property type="evidence" value="ECO:0007669"/>
    <property type="project" value="UniProtKB-SubCell"/>
</dbReference>
<evidence type="ECO:0000256" key="5">
    <source>
        <dbReference type="ARBA" id="ARBA00022692"/>
    </source>
</evidence>
<keyword evidence="8 9" id="KW-0472">Membrane</keyword>
<sequence length="604" mass="67151">MNGVSYSCSDLKFAAVNSEASLPVADSALYLGEIPPYKHEDVSEVIRYLMHNVTDEMHRTHHIFCEMDVLHKEADDLEWKESARWVKYEEDVEDGGERWSKPHVASLSMHALFALKKCVYEGAVLLDIPANDMPSIIDRVIRAWRENCGMSDPEEQELVRKVLLKRHKHLNAKRKYRANQEKLRSSKSLVDQNHAHLRTAKSTGNLKTSSSCSSIDSGVTNGEIGDLNSHSKGNMHFMRKIPKDSEAASMMVGTIDSLTNFYMAFVRLQKSGMIGQLTEVSLPTKFLFILLSPSGYRNEIQEIGRSISTMMIDEIFGEVAYKCRNKTDLIAGIEEFMAQGTVLPPGEWDPKIRIEPPVSVPSQVRQTVSDFSVFIAIIVMSAIDSSVGLDTPKLVVPSEFQPTDPTKRGWVINPISSKNPWWLYIAAVLPALLAAILIFLDQQITSVIVNRRENKLKKGGGYHLDMLIVAILVAICSVFGLPWYVAATVSALAHIMSLKKESKCNAPGERPTFLGVREQRVTGTLVGILSGVSVLLTSILQIIPMPVLYGVFLYMGIVALSICCKCHHGSVQCPVQSVVKVPSWLIQCPVQSVCMWLCSLFSLS</sequence>
<dbReference type="GO" id="GO:0005452">
    <property type="term" value="F:solute:inorganic anion antiporter activity"/>
    <property type="evidence" value="ECO:0007669"/>
    <property type="project" value="InterPro"/>
</dbReference>
<dbReference type="Proteomes" id="UP000597762">
    <property type="component" value="Unassembled WGS sequence"/>
</dbReference>
<comment type="similarity">
    <text evidence="2">Belongs to the anion exchanger (TC 2.A.31) family.</text>
</comment>
<dbReference type="EMBL" id="CAHIKZ030002997">
    <property type="protein sequence ID" value="CAE1294774.1"/>
    <property type="molecule type" value="Genomic_DNA"/>
</dbReference>
<feature type="domain" description="Bicarbonate transporter-like transmembrane" evidence="10">
    <location>
        <begin position="361"/>
        <end position="561"/>
    </location>
</feature>
<dbReference type="InterPro" id="IPR003020">
    <property type="entry name" value="HCO3_transpt_euk"/>
</dbReference>
<dbReference type="InterPro" id="IPR013769">
    <property type="entry name" value="Band3_cytoplasmic_dom"/>
</dbReference>
<keyword evidence="3" id="KW-0813">Transport</keyword>
<dbReference type="Pfam" id="PF00955">
    <property type="entry name" value="HCO3_cotransp"/>
    <property type="match status" value="1"/>
</dbReference>
<gene>
    <name evidence="12" type="ORF">SPHA_50562</name>
</gene>
<keyword evidence="5 9" id="KW-0812">Transmembrane</keyword>
<dbReference type="OrthoDB" id="1735926at2759"/>
<organism evidence="12 13">
    <name type="scientific">Acanthosepion pharaonis</name>
    <name type="common">Pharaoh cuttlefish</name>
    <name type="synonym">Sepia pharaonis</name>
    <dbReference type="NCBI Taxonomy" id="158019"/>
    <lineage>
        <taxon>Eukaryota</taxon>
        <taxon>Metazoa</taxon>
        <taxon>Spiralia</taxon>
        <taxon>Lophotrochozoa</taxon>
        <taxon>Mollusca</taxon>
        <taxon>Cephalopoda</taxon>
        <taxon>Coleoidea</taxon>
        <taxon>Decapodiformes</taxon>
        <taxon>Sepiida</taxon>
        <taxon>Sepiina</taxon>
        <taxon>Sepiidae</taxon>
        <taxon>Acanthosepion</taxon>
    </lineage>
</organism>
<feature type="domain" description="Band 3 cytoplasmic" evidence="11">
    <location>
        <begin position="61"/>
        <end position="350"/>
    </location>
</feature>
<feature type="transmembrane region" description="Helical" evidence="9">
    <location>
        <begin position="461"/>
        <end position="485"/>
    </location>
</feature>
<keyword evidence="6 9" id="KW-1133">Transmembrane helix</keyword>
<feature type="transmembrane region" description="Helical" evidence="9">
    <location>
        <begin position="547"/>
        <end position="571"/>
    </location>
</feature>
<dbReference type="SUPFAM" id="SSF55804">
    <property type="entry name" value="Phoshotransferase/anion transport protein"/>
    <property type="match status" value="1"/>
</dbReference>
<evidence type="ECO:0000256" key="8">
    <source>
        <dbReference type="ARBA" id="ARBA00023136"/>
    </source>
</evidence>
<dbReference type="GO" id="GO:0008510">
    <property type="term" value="F:sodium:bicarbonate symporter activity"/>
    <property type="evidence" value="ECO:0007669"/>
    <property type="project" value="TreeGrafter"/>
</dbReference>
<evidence type="ECO:0000259" key="11">
    <source>
        <dbReference type="Pfam" id="PF07565"/>
    </source>
</evidence>
<dbReference type="PANTHER" id="PTHR11453">
    <property type="entry name" value="ANION EXCHANGE PROTEIN"/>
    <property type="match status" value="1"/>
</dbReference>
<dbReference type="PRINTS" id="PR01232">
    <property type="entry name" value="NAHCO3TRSPRT"/>
</dbReference>
<reference evidence="12" key="1">
    <citation type="submission" date="2021-01" db="EMBL/GenBank/DDBJ databases">
        <authorList>
            <person name="Li R."/>
            <person name="Bekaert M."/>
        </authorList>
    </citation>
    <scope>NUCLEOTIDE SEQUENCE</scope>
    <source>
        <strain evidence="12">Farmed</strain>
    </source>
</reference>
<evidence type="ECO:0000256" key="3">
    <source>
        <dbReference type="ARBA" id="ARBA00022448"/>
    </source>
</evidence>
<dbReference type="Pfam" id="PF07565">
    <property type="entry name" value="Band_3_cyto"/>
    <property type="match status" value="1"/>
</dbReference>
<dbReference type="PANTHER" id="PTHR11453:SF36">
    <property type="entry name" value="ANION EXCHANGE PROTEIN"/>
    <property type="match status" value="1"/>
</dbReference>
<keyword evidence="4" id="KW-1003">Cell membrane</keyword>
<evidence type="ECO:0000313" key="13">
    <source>
        <dbReference type="Proteomes" id="UP000597762"/>
    </source>
</evidence>
<dbReference type="InterPro" id="IPR016152">
    <property type="entry name" value="PTrfase/Anion_transptr"/>
</dbReference>
<comment type="subcellular location">
    <subcellularLocation>
        <location evidence="1">Basolateral cell membrane</location>
        <topology evidence="1">Multi-pass membrane protein</topology>
    </subcellularLocation>
</comment>
<evidence type="ECO:0000259" key="10">
    <source>
        <dbReference type="Pfam" id="PF00955"/>
    </source>
</evidence>
<evidence type="ECO:0000256" key="6">
    <source>
        <dbReference type="ARBA" id="ARBA00022989"/>
    </source>
</evidence>
<evidence type="ECO:0000256" key="9">
    <source>
        <dbReference type="SAM" id="Phobius"/>
    </source>
</evidence>
<evidence type="ECO:0000256" key="1">
    <source>
        <dbReference type="ARBA" id="ARBA00004554"/>
    </source>
</evidence>
<protein>
    <submittedName>
        <fullName evidence="12">SLC4A8</fullName>
    </submittedName>
</protein>
<evidence type="ECO:0000256" key="2">
    <source>
        <dbReference type="ARBA" id="ARBA00010993"/>
    </source>
</evidence>
<comment type="caution">
    <text evidence="12">The sequence shown here is derived from an EMBL/GenBank/DDBJ whole genome shotgun (WGS) entry which is preliminary data.</text>
</comment>
<evidence type="ECO:0000256" key="7">
    <source>
        <dbReference type="ARBA" id="ARBA00023065"/>
    </source>
</evidence>
<dbReference type="GO" id="GO:0051453">
    <property type="term" value="P:regulation of intracellular pH"/>
    <property type="evidence" value="ECO:0007669"/>
    <property type="project" value="TreeGrafter"/>
</dbReference>
<keyword evidence="13" id="KW-1185">Reference proteome</keyword>
<dbReference type="GO" id="GO:0008509">
    <property type="term" value="F:monoatomic anion transmembrane transporter activity"/>
    <property type="evidence" value="ECO:0007669"/>
    <property type="project" value="InterPro"/>
</dbReference>
<evidence type="ECO:0000256" key="4">
    <source>
        <dbReference type="ARBA" id="ARBA00022475"/>
    </source>
</evidence>
<name>A0A812D619_ACAPH</name>
<dbReference type="Gene3D" id="3.40.930.10">
    <property type="entry name" value="Mannitol-specific EII, Chain A"/>
    <property type="match status" value="1"/>
</dbReference>